<dbReference type="KEGG" id="ehx:EMIHUDRAFT_351274"/>
<evidence type="ECO:0000256" key="1">
    <source>
        <dbReference type="SAM" id="MobiDB-lite"/>
    </source>
</evidence>
<evidence type="ECO:0000313" key="3">
    <source>
        <dbReference type="Proteomes" id="UP000013827"/>
    </source>
</evidence>
<dbReference type="RefSeq" id="XP_005793731.1">
    <property type="nucleotide sequence ID" value="XM_005793674.1"/>
</dbReference>
<reference evidence="2" key="2">
    <citation type="submission" date="2024-10" db="UniProtKB">
        <authorList>
            <consortium name="EnsemblProtists"/>
        </authorList>
    </citation>
    <scope>IDENTIFICATION</scope>
</reference>
<dbReference type="Proteomes" id="UP000013827">
    <property type="component" value="Unassembled WGS sequence"/>
</dbReference>
<feature type="region of interest" description="Disordered" evidence="1">
    <location>
        <begin position="74"/>
        <end position="97"/>
    </location>
</feature>
<accession>A0A0D3KZW7</accession>
<organism evidence="2 3">
    <name type="scientific">Emiliania huxleyi (strain CCMP1516)</name>
    <dbReference type="NCBI Taxonomy" id="280463"/>
    <lineage>
        <taxon>Eukaryota</taxon>
        <taxon>Haptista</taxon>
        <taxon>Haptophyta</taxon>
        <taxon>Prymnesiophyceae</taxon>
        <taxon>Isochrysidales</taxon>
        <taxon>Noelaerhabdaceae</taxon>
        <taxon>Emiliania</taxon>
    </lineage>
</organism>
<dbReference type="EnsemblProtists" id="EOD41302">
    <property type="protein sequence ID" value="EOD41302"/>
    <property type="gene ID" value="EMIHUDRAFT_351274"/>
</dbReference>
<protein>
    <submittedName>
        <fullName evidence="2">Uncharacterized protein</fullName>
    </submittedName>
</protein>
<dbReference type="HOGENOM" id="CLU_2351066_0_0_1"/>
<proteinExistence type="predicted"/>
<evidence type="ECO:0000313" key="2">
    <source>
        <dbReference type="EnsemblProtists" id="EOD41302"/>
    </source>
</evidence>
<sequence length="97" mass="11084">MLLYLNADTWSDERLAEQVKQARQDRLKIVMAHENDLDRGGCEFAKFFETTPQERCRSAVDLLCPARSMPPFPAAAGAHQRRALQRPRHCLLPRPAP</sequence>
<dbReference type="AlphaFoldDB" id="A0A0D3KZW7"/>
<dbReference type="PaxDb" id="2903-EOD41302"/>
<name>A0A0D3KZW7_EMIH1</name>
<feature type="compositionally biased region" description="Basic residues" evidence="1">
    <location>
        <begin position="79"/>
        <end position="91"/>
    </location>
</feature>
<keyword evidence="3" id="KW-1185">Reference proteome</keyword>
<reference evidence="3" key="1">
    <citation type="journal article" date="2013" name="Nature">
        <title>Pan genome of the phytoplankton Emiliania underpins its global distribution.</title>
        <authorList>
            <person name="Read B.A."/>
            <person name="Kegel J."/>
            <person name="Klute M.J."/>
            <person name="Kuo A."/>
            <person name="Lefebvre S.C."/>
            <person name="Maumus F."/>
            <person name="Mayer C."/>
            <person name="Miller J."/>
            <person name="Monier A."/>
            <person name="Salamov A."/>
            <person name="Young J."/>
            <person name="Aguilar M."/>
            <person name="Claverie J.M."/>
            <person name="Frickenhaus S."/>
            <person name="Gonzalez K."/>
            <person name="Herman E.K."/>
            <person name="Lin Y.C."/>
            <person name="Napier J."/>
            <person name="Ogata H."/>
            <person name="Sarno A.F."/>
            <person name="Shmutz J."/>
            <person name="Schroeder D."/>
            <person name="de Vargas C."/>
            <person name="Verret F."/>
            <person name="von Dassow P."/>
            <person name="Valentin K."/>
            <person name="Van de Peer Y."/>
            <person name="Wheeler G."/>
            <person name="Dacks J.B."/>
            <person name="Delwiche C.F."/>
            <person name="Dyhrman S.T."/>
            <person name="Glockner G."/>
            <person name="John U."/>
            <person name="Richards T."/>
            <person name="Worden A.Z."/>
            <person name="Zhang X."/>
            <person name="Grigoriev I.V."/>
            <person name="Allen A.E."/>
            <person name="Bidle K."/>
            <person name="Borodovsky M."/>
            <person name="Bowler C."/>
            <person name="Brownlee C."/>
            <person name="Cock J.M."/>
            <person name="Elias M."/>
            <person name="Gladyshev V.N."/>
            <person name="Groth M."/>
            <person name="Guda C."/>
            <person name="Hadaegh A."/>
            <person name="Iglesias-Rodriguez M.D."/>
            <person name="Jenkins J."/>
            <person name="Jones B.M."/>
            <person name="Lawson T."/>
            <person name="Leese F."/>
            <person name="Lindquist E."/>
            <person name="Lobanov A."/>
            <person name="Lomsadze A."/>
            <person name="Malik S.B."/>
            <person name="Marsh M.E."/>
            <person name="Mackinder L."/>
            <person name="Mock T."/>
            <person name="Mueller-Roeber B."/>
            <person name="Pagarete A."/>
            <person name="Parker M."/>
            <person name="Probert I."/>
            <person name="Quesneville H."/>
            <person name="Raines C."/>
            <person name="Rensing S.A."/>
            <person name="Riano-Pachon D.M."/>
            <person name="Richier S."/>
            <person name="Rokitta S."/>
            <person name="Shiraiwa Y."/>
            <person name="Soanes D.M."/>
            <person name="van der Giezen M."/>
            <person name="Wahlund T.M."/>
            <person name="Williams B."/>
            <person name="Wilson W."/>
            <person name="Wolfe G."/>
            <person name="Wurch L.L."/>
        </authorList>
    </citation>
    <scope>NUCLEOTIDE SEQUENCE</scope>
</reference>
<dbReference type="GeneID" id="17286572"/>